<name>A0A1S1YWN7_FLAPC</name>
<protein>
    <recommendedName>
        <fullName evidence="3">SCP domain-containing protein</fullName>
    </recommendedName>
</protein>
<organism evidence="1 2">
    <name type="scientific">Flammeovirga pacifica</name>
    <dbReference type="NCBI Taxonomy" id="915059"/>
    <lineage>
        <taxon>Bacteria</taxon>
        <taxon>Pseudomonadati</taxon>
        <taxon>Bacteroidota</taxon>
        <taxon>Cytophagia</taxon>
        <taxon>Cytophagales</taxon>
        <taxon>Flammeovirgaceae</taxon>
        <taxon>Flammeovirga</taxon>
    </lineage>
</organism>
<gene>
    <name evidence="1" type="ORF">NH26_02535</name>
</gene>
<dbReference type="EMBL" id="JRYR02000001">
    <property type="protein sequence ID" value="OHX65303.1"/>
    <property type="molecule type" value="Genomic_DNA"/>
</dbReference>
<dbReference type="Gene3D" id="3.40.33.10">
    <property type="entry name" value="CAP"/>
    <property type="match status" value="1"/>
</dbReference>
<evidence type="ECO:0000313" key="2">
    <source>
        <dbReference type="Proteomes" id="UP000179797"/>
    </source>
</evidence>
<keyword evidence="2" id="KW-1185">Reference proteome</keyword>
<comment type="caution">
    <text evidence="1">The sequence shown here is derived from an EMBL/GenBank/DDBJ whole genome shotgun (WGS) entry which is preliminary data.</text>
</comment>
<proteinExistence type="predicted"/>
<dbReference type="InterPro" id="IPR035940">
    <property type="entry name" value="CAP_sf"/>
</dbReference>
<accession>A0A1S1YWN7</accession>
<sequence>MTEINKHREKNNLSTLEENNAYFEEAKRFAAELANNPMNREQLTKEEEENGYHKKRIQSVTGSTDMRGCTAYAAYNILDPIPDIVKVMANSCRSTLENRNANTFGGAVFQNSNTGDYFYVVFVGRLDK</sequence>
<dbReference type="Proteomes" id="UP000179797">
    <property type="component" value="Unassembled WGS sequence"/>
</dbReference>
<dbReference type="STRING" id="915059.NH26_02535"/>
<dbReference type="AlphaFoldDB" id="A0A1S1YWN7"/>
<reference evidence="1 2" key="1">
    <citation type="journal article" date="2012" name="Int. J. Syst. Evol. Microbiol.">
        <title>Flammeovirga pacifica sp. nov., isolated from deep-sea sediment.</title>
        <authorList>
            <person name="Xu H."/>
            <person name="Fu Y."/>
            <person name="Yang N."/>
            <person name="Ding Z."/>
            <person name="Lai Q."/>
            <person name="Zeng R."/>
        </authorList>
    </citation>
    <scope>NUCLEOTIDE SEQUENCE [LARGE SCALE GENOMIC DNA]</scope>
    <source>
        <strain evidence="2">DSM 24597 / LMG 26175 / WPAGA1</strain>
    </source>
</reference>
<evidence type="ECO:0000313" key="1">
    <source>
        <dbReference type="EMBL" id="OHX65303.1"/>
    </source>
</evidence>
<evidence type="ECO:0008006" key="3">
    <source>
        <dbReference type="Google" id="ProtNLM"/>
    </source>
</evidence>